<evidence type="ECO:0000313" key="3">
    <source>
        <dbReference type="Proteomes" id="UP000199050"/>
    </source>
</evidence>
<protein>
    <submittedName>
        <fullName evidence="2">Uncharacterized damage-inducible protein DinB (Forms a four-helix bundle)</fullName>
    </submittedName>
</protein>
<dbReference type="AlphaFoldDB" id="A0A1G8GQ07"/>
<evidence type="ECO:0000259" key="1">
    <source>
        <dbReference type="Pfam" id="PF12867"/>
    </source>
</evidence>
<gene>
    <name evidence="2" type="ORF">SAMN05216192_102163</name>
</gene>
<name>A0A1G8GQ07_9BACL</name>
<dbReference type="RefSeq" id="WP_090711868.1">
    <property type="nucleotide sequence ID" value="NZ_CBCSKY010000003.1"/>
</dbReference>
<reference evidence="3" key="1">
    <citation type="submission" date="2016-10" db="EMBL/GenBank/DDBJ databases">
        <authorList>
            <person name="Varghese N."/>
            <person name="Submissions S."/>
        </authorList>
    </citation>
    <scope>NUCLEOTIDE SEQUENCE [LARGE SCALE GENOMIC DNA]</scope>
    <source>
        <strain evidence="3">CGMCC 1.11012</strain>
    </source>
</reference>
<dbReference type="SUPFAM" id="SSF109854">
    <property type="entry name" value="DinB/YfiT-like putative metalloenzymes"/>
    <property type="match status" value="1"/>
</dbReference>
<dbReference type="InterPro" id="IPR034660">
    <property type="entry name" value="DinB/YfiT-like"/>
</dbReference>
<dbReference type="OrthoDB" id="4295522at2"/>
<organism evidence="2 3">
    <name type="scientific">Paenibacillus typhae</name>
    <dbReference type="NCBI Taxonomy" id="1174501"/>
    <lineage>
        <taxon>Bacteria</taxon>
        <taxon>Bacillati</taxon>
        <taxon>Bacillota</taxon>
        <taxon>Bacilli</taxon>
        <taxon>Bacillales</taxon>
        <taxon>Paenibacillaceae</taxon>
        <taxon>Paenibacillus</taxon>
    </lineage>
</organism>
<dbReference type="Proteomes" id="UP000199050">
    <property type="component" value="Unassembled WGS sequence"/>
</dbReference>
<dbReference type="Gene3D" id="1.20.120.450">
    <property type="entry name" value="dinb family like domain"/>
    <property type="match status" value="1"/>
</dbReference>
<keyword evidence="3" id="KW-1185">Reference proteome</keyword>
<accession>A0A1G8GQ07</accession>
<dbReference type="EMBL" id="FNDX01000002">
    <property type="protein sequence ID" value="SDH96518.1"/>
    <property type="molecule type" value="Genomic_DNA"/>
</dbReference>
<evidence type="ECO:0000313" key="2">
    <source>
        <dbReference type="EMBL" id="SDH96518.1"/>
    </source>
</evidence>
<proteinExistence type="predicted"/>
<dbReference type="InterPro" id="IPR024775">
    <property type="entry name" value="DinB-like"/>
</dbReference>
<sequence length="155" mass="17916">MERRNEVLFEQLSAYRSELIGAVADLSDDEGEKVPAGFNNNIRWNLGHLYTDQFLWLQALTREQQPIPPGYMKWFGYGTGPADFSEQTPSIAELKTRLTQQPLVIRQTYGERMEEEFPPTEMGMYTVSQVLIRTIYHEGLHLGAILAIKRNLRLR</sequence>
<dbReference type="STRING" id="1174501.SAMN05216192_102163"/>
<feature type="domain" description="DinB-like" evidence="1">
    <location>
        <begin position="11"/>
        <end position="145"/>
    </location>
</feature>
<dbReference type="Pfam" id="PF12867">
    <property type="entry name" value="DinB_2"/>
    <property type="match status" value="1"/>
</dbReference>